<protein>
    <recommendedName>
        <fullName evidence="9">Cadherin domain-containing protein</fullName>
    </recommendedName>
</protein>
<dbReference type="STRING" id="105785.A0A2J7QPG6"/>
<dbReference type="Proteomes" id="UP000235965">
    <property type="component" value="Unassembled WGS sequence"/>
</dbReference>
<evidence type="ECO:0000256" key="3">
    <source>
        <dbReference type="ARBA" id="ARBA00022737"/>
    </source>
</evidence>
<evidence type="ECO:0000256" key="7">
    <source>
        <dbReference type="PROSITE-ProRule" id="PRU00043"/>
    </source>
</evidence>
<keyword evidence="11" id="KW-1185">Reference proteome</keyword>
<dbReference type="Gene3D" id="2.60.40.60">
    <property type="entry name" value="Cadherins"/>
    <property type="match status" value="2"/>
</dbReference>
<feature type="domain" description="Cadherin" evidence="9">
    <location>
        <begin position="45"/>
        <end position="139"/>
    </location>
</feature>
<dbReference type="Pfam" id="PF00028">
    <property type="entry name" value="Cadherin"/>
    <property type="match status" value="2"/>
</dbReference>
<evidence type="ECO:0000256" key="6">
    <source>
        <dbReference type="ARBA" id="ARBA00023136"/>
    </source>
</evidence>
<accession>A0A2J7QPG6</accession>
<keyword evidence="6" id="KW-0472">Membrane</keyword>
<comment type="caution">
    <text evidence="10">The sequence shown here is derived from an EMBL/GenBank/DDBJ whole genome shotgun (WGS) entry which is preliminary data.</text>
</comment>
<feature type="domain" description="Cadherin" evidence="9">
    <location>
        <begin position="140"/>
        <end position="259"/>
    </location>
</feature>
<keyword evidence="8" id="KW-0732">Signal</keyword>
<dbReference type="GO" id="GO:0005509">
    <property type="term" value="F:calcium ion binding"/>
    <property type="evidence" value="ECO:0007669"/>
    <property type="project" value="UniProtKB-UniRule"/>
</dbReference>
<keyword evidence="3" id="KW-0677">Repeat</keyword>
<gene>
    <name evidence="10" type="ORF">B7P43_G10889</name>
</gene>
<dbReference type="CDD" id="cd11304">
    <property type="entry name" value="Cadherin_repeat"/>
    <property type="match status" value="2"/>
</dbReference>
<dbReference type="PROSITE" id="PS50268">
    <property type="entry name" value="CADHERIN_2"/>
    <property type="match status" value="2"/>
</dbReference>
<dbReference type="AlphaFoldDB" id="A0A2J7QPG6"/>
<dbReference type="OrthoDB" id="9990384at2759"/>
<evidence type="ECO:0000256" key="5">
    <source>
        <dbReference type="ARBA" id="ARBA00022989"/>
    </source>
</evidence>
<organism evidence="10 11">
    <name type="scientific">Cryptotermes secundus</name>
    <dbReference type="NCBI Taxonomy" id="105785"/>
    <lineage>
        <taxon>Eukaryota</taxon>
        <taxon>Metazoa</taxon>
        <taxon>Ecdysozoa</taxon>
        <taxon>Arthropoda</taxon>
        <taxon>Hexapoda</taxon>
        <taxon>Insecta</taxon>
        <taxon>Pterygota</taxon>
        <taxon>Neoptera</taxon>
        <taxon>Polyneoptera</taxon>
        <taxon>Dictyoptera</taxon>
        <taxon>Blattodea</taxon>
        <taxon>Blattoidea</taxon>
        <taxon>Termitoidae</taxon>
        <taxon>Kalotermitidae</taxon>
        <taxon>Cryptotermitinae</taxon>
        <taxon>Cryptotermes</taxon>
    </lineage>
</organism>
<evidence type="ECO:0000313" key="11">
    <source>
        <dbReference type="Proteomes" id="UP000235965"/>
    </source>
</evidence>
<evidence type="ECO:0000256" key="4">
    <source>
        <dbReference type="ARBA" id="ARBA00022837"/>
    </source>
</evidence>
<name>A0A2J7QPG6_9NEOP</name>
<dbReference type="EMBL" id="NEVH01012089">
    <property type="protein sequence ID" value="PNF30479.1"/>
    <property type="molecule type" value="Genomic_DNA"/>
</dbReference>
<evidence type="ECO:0000256" key="8">
    <source>
        <dbReference type="SAM" id="SignalP"/>
    </source>
</evidence>
<dbReference type="InterPro" id="IPR020894">
    <property type="entry name" value="Cadherin_CS"/>
</dbReference>
<feature type="signal peptide" evidence="8">
    <location>
        <begin position="1"/>
        <end position="26"/>
    </location>
</feature>
<evidence type="ECO:0000313" key="10">
    <source>
        <dbReference type="EMBL" id="PNF30479.1"/>
    </source>
</evidence>
<comment type="subcellular location">
    <subcellularLocation>
        <location evidence="1">Membrane</location>
    </subcellularLocation>
</comment>
<keyword evidence="5" id="KW-1133">Transmembrane helix</keyword>
<dbReference type="GO" id="GO:0005886">
    <property type="term" value="C:plasma membrane"/>
    <property type="evidence" value="ECO:0007669"/>
    <property type="project" value="UniProtKB-SubCell"/>
</dbReference>
<feature type="non-terminal residue" evidence="10">
    <location>
        <position position="275"/>
    </location>
</feature>
<feature type="chain" id="PRO_5014372676" description="Cadherin domain-containing protein" evidence="8">
    <location>
        <begin position="27"/>
        <end position="275"/>
    </location>
</feature>
<dbReference type="SUPFAM" id="SSF49313">
    <property type="entry name" value="Cadherin-like"/>
    <property type="match status" value="2"/>
</dbReference>
<dbReference type="PROSITE" id="PS00232">
    <property type="entry name" value="CADHERIN_1"/>
    <property type="match status" value="1"/>
</dbReference>
<dbReference type="GO" id="GO:0007156">
    <property type="term" value="P:homophilic cell adhesion via plasma membrane adhesion molecules"/>
    <property type="evidence" value="ECO:0007669"/>
    <property type="project" value="InterPro"/>
</dbReference>
<reference evidence="10 11" key="1">
    <citation type="submission" date="2017-12" db="EMBL/GenBank/DDBJ databases">
        <title>Hemimetabolous genomes reveal molecular basis of termite eusociality.</title>
        <authorList>
            <person name="Harrison M.C."/>
            <person name="Jongepier E."/>
            <person name="Robertson H.M."/>
            <person name="Arning N."/>
            <person name="Bitard-Feildel T."/>
            <person name="Chao H."/>
            <person name="Childers C.P."/>
            <person name="Dinh H."/>
            <person name="Doddapaneni H."/>
            <person name="Dugan S."/>
            <person name="Gowin J."/>
            <person name="Greiner C."/>
            <person name="Han Y."/>
            <person name="Hu H."/>
            <person name="Hughes D.S.T."/>
            <person name="Huylmans A.-K."/>
            <person name="Kemena C."/>
            <person name="Kremer L.P.M."/>
            <person name="Lee S.L."/>
            <person name="Lopez-Ezquerra A."/>
            <person name="Mallet L."/>
            <person name="Monroy-Kuhn J.M."/>
            <person name="Moser A."/>
            <person name="Murali S.C."/>
            <person name="Muzny D.M."/>
            <person name="Otani S."/>
            <person name="Piulachs M.-D."/>
            <person name="Poelchau M."/>
            <person name="Qu J."/>
            <person name="Schaub F."/>
            <person name="Wada-Katsumata A."/>
            <person name="Worley K.C."/>
            <person name="Xie Q."/>
            <person name="Ylla G."/>
            <person name="Poulsen M."/>
            <person name="Gibbs R.A."/>
            <person name="Schal C."/>
            <person name="Richards S."/>
            <person name="Belles X."/>
            <person name="Korb J."/>
            <person name="Bornberg-Bauer E."/>
        </authorList>
    </citation>
    <scope>NUCLEOTIDE SEQUENCE [LARGE SCALE GENOMIC DNA]</scope>
    <source>
        <tissue evidence="10">Whole body</tissue>
    </source>
</reference>
<dbReference type="InParanoid" id="A0A2J7QPG6"/>
<dbReference type="PANTHER" id="PTHR24026:SF126">
    <property type="entry name" value="PROTOCADHERIN FAT 4"/>
    <property type="match status" value="1"/>
</dbReference>
<evidence type="ECO:0000256" key="2">
    <source>
        <dbReference type="ARBA" id="ARBA00022692"/>
    </source>
</evidence>
<evidence type="ECO:0000256" key="1">
    <source>
        <dbReference type="ARBA" id="ARBA00004370"/>
    </source>
</evidence>
<dbReference type="PANTHER" id="PTHR24026">
    <property type="entry name" value="FAT ATYPICAL CADHERIN-RELATED"/>
    <property type="match status" value="1"/>
</dbReference>
<dbReference type="PRINTS" id="PR00205">
    <property type="entry name" value="CADHERIN"/>
</dbReference>
<keyword evidence="2" id="KW-0812">Transmembrane</keyword>
<evidence type="ECO:0000259" key="9">
    <source>
        <dbReference type="PROSITE" id="PS50268"/>
    </source>
</evidence>
<dbReference type="InterPro" id="IPR015919">
    <property type="entry name" value="Cadherin-like_sf"/>
</dbReference>
<keyword evidence="4 7" id="KW-0106">Calcium</keyword>
<dbReference type="SMART" id="SM00112">
    <property type="entry name" value="CA"/>
    <property type="match status" value="2"/>
</dbReference>
<dbReference type="FunFam" id="2.60.40.60:FF:000296">
    <property type="entry name" value="Cadherin 74A, isoform A"/>
    <property type="match status" value="1"/>
</dbReference>
<sequence>MKNSEEGTRILWLYLIMFLWDFDVEAQSLINRAPYFLSGGDMARFSLPEDTKVGAPVYRLRGLDPEGSDVHYSISGEQLTVDRKSGIVSLLRPLDRETIDLMEVIISITDEGIAGSEPNTVSLRREIPVLDVNDNAPEFHGRPYSFTVAETTRVGTTLFSNITITDEDGGVNADIMLSCAADKDNEDVCSTFGVVAEKISEGEYVGIISLLKPLDYEQRSGYSLVLKATDVASEPSARLTAIANVAIDVMDIQDQPPIFLNSPFSATVAEATAPV</sequence>
<dbReference type="InterPro" id="IPR002126">
    <property type="entry name" value="Cadherin-like_dom"/>
</dbReference>
<proteinExistence type="predicted"/>